<accession>A0ABV7VWR1</accession>
<keyword evidence="2" id="KW-1185">Reference proteome</keyword>
<comment type="caution">
    <text evidence="1">The sequence shown here is derived from an EMBL/GenBank/DDBJ whole genome shotgun (WGS) entry which is preliminary data.</text>
</comment>
<dbReference type="SUPFAM" id="SSF53067">
    <property type="entry name" value="Actin-like ATPase domain"/>
    <property type="match status" value="1"/>
</dbReference>
<dbReference type="PANTHER" id="PTHR18964:SF174">
    <property type="entry name" value="D-ALLOSE KINASE-RELATED"/>
    <property type="match status" value="1"/>
</dbReference>
<reference evidence="2" key="1">
    <citation type="journal article" date="2019" name="Int. J. Syst. Evol. Microbiol.">
        <title>The Global Catalogue of Microorganisms (GCM) 10K type strain sequencing project: providing services to taxonomists for standard genome sequencing and annotation.</title>
        <authorList>
            <consortium name="The Broad Institute Genomics Platform"/>
            <consortium name="The Broad Institute Genome Sequencing Center for Infectious Disease"/>
            <person name="Wu L."/>
            <person name="Ma J."/>
        </authorList>
    </citation>
    <scope>NUCLEOTIDE SEQUENCE [LARGE SCALE GENOMIC DNA]</scope>
    <source>
        <strain evidence="2">KCTC 42424</strain>
    </source>
</reference>
<proteinExistence type="predicted"/>
<name>A0ABV7VWR1_9GAMM</name>
<protein>
    <submittedName>
        <fullName evidence="1">ROK family protein</fullName>
    </submittedName>
</protein>
<dbReference type="Gene3D" id="3.30.420.40">
    <property type="match status" value="2"/>
</dbReference>
<dbReference type="PANTHER" id="PTHR18964">
    <property type="entry name" value="ROK (REPRESSOR, ORF, KINASE) FAMILY"/>
    <property type="match status" value="1"/>
</dbReference>
<dbReference type="InterPro" id="IPR000600">
    <property type="entry name" value="ROK"/>
</dbReference>
<dbReference type="Proteomes" id="UP001595722">
    <property type="component" value="Unassembled WGS sequence"/>
</dbReference>
<organism evidence="1 2">
    <name type="scientific">Bacterioplanoides pacificum</name>
    <dbReference type="NCBI Taxonomy" id="1171596"/>
    <lineage>
        <taxon>Bacteria</taxon>
        <taxon>Pseudomonadati</taxon>
        <taxon>Pseudomonadota</taxon>
        <taxon>Gammaproteobacteria</taxon>
        <taxon>Oceanospirillales</taxon>
        <taxon>Oceanospirillaceae</taxon>
        <taxon>Bacterioplanoides</taxon>
    </lineage>
</organism>
<evidence type="ECO:0000313" key="1">
    <source>
        <dbReference type="EMBL" id="MFC3681277.1"/>
    </source>
</evidence>
<dbReference type="RefSeq" id="WP_376867599.1">
    <property type="nucleotide sequence ID" value="NZ_JBHRYB010000014.1"/>
</dbReference>
<dbReference type="InterPro" id="IPR043129">
    <property type="entry name" value="ATPase_NBD"/>
</dbReference>
<gene>
    <name evidence="1" type="ORF">ACFOMG_14325</name>
</gene>
<sequence length="312" mass="33108">MTAATPLQFGIDLGGTKTEIIVMSASGDTLLRQRNATPAHHYDAIVANIVSLVQQAQQQLPGDYTLGLGIPGAISPTTGLVKNANTTCLIGRDLQRDLEQALAQPLVIANDADCFALSEATDGAAAGKASVFAVIIGTGCGGGWVINGQLINGPNAIAGEWGHNPLLWRDDQDAQTDCYCGQRGCLETLLSGPGMRQQAYLETAIDQSSEQWFTQYQQQNPIAQQVFQRYHRRLAKALAGIINILDPHAIVLGGGVSNLDSIYQQVPQLWQEFVFSDSVSTPLLKAKHGDSSGVRGAAWLGAGAAHGYNTLS</sequence>
<dbReference type="EMBL" id="JBHRYB010000014">
    <property type="protein sequence ID" value="MFC3681277.1"/>
    <property type="molecule type" value="Genomic_DNA"/>
</dbReference>
<evidence type="ECO:0000313" key="2">
    <source>
        <dbReference type="Proteomes" id="UP001595722"/>
    </source>
</evidence>
<dbReference type="CDD" id="cd24066">
    <property type="entry name" value="ASKHA_NBD_ROK_EcFRK-like"/>
    <property type="match status" value="1"/>
</dbReference>
<dbReference type="Pfam" id="PF00480">
    <property type="entry name" value="ROK"/>
    <property type="match status" value="1"/>
</dbReference>